<feature type="compositionally biased region" description="Low complexity" evidence="5">
    <location>
        <begin position="27"/>
        <end position="36"/>
    </location>
</feature>
<dbReference type="STRING" id="264951.A0A443HL22"/>
<gene>
    <name evidence="9" type="ORF">C8Q69DRAFT_100525</name>
</gene>
<evidence type="ECO:0000256" key="4">
    <source>
        <dbReference type="PROSITE-ProRule" id="PRU00601"/>
    </source>
</evidence>
<feature type="region of interest" description="Disordered" evidence="5">
    <location>
        <begin position="218"/>
        <end position="299"/>
    </location>
</feature>
<evidence type="ECO:0000313" key="10">
    <source>
        <dbReference type="Proteomes" id="UP000283841"/>
    </source>
</evidence>
<name>A0A443HL22_BYSSP</name>
<dbReference type="SMART" id="SM00184">
    <property type="entry name" value="RING"/>
    <property type="match status" value="1"/>
</dbReference>
<evidence type="ECO:0000256" key="3">
    <source>
        <dbReference type="ARBA" id="ARBA00022833"/>
    </source>
</evidence>
<feature type="region of interest" description="Disordered" evidence="5">
    <location>
        <begin position="20"/>
        <end position="181"/>
    </location>
</feature>
<keyword evidence="2 4" id="KW-0863">Zinc-finger</keyword>
<evidence type="ECO:0000256" key="1">
    <source>
        <dbReference type="ARBA" id="ARBA00022723"/>
    </source>
</evidence>
<evidence type="ECO:0000313" key="9">
    <source>
        <dbReference type="EMBL" id="RWQ92509.1"/>
    </source>
</evidence>
<dbReference type="VEuPathDB" id="FungiDB:C8Q69DRAFT_100525"/>
<dbReference type="InterPro" id="IPR037274">
    <property type="entry name" value="Znf_CHY_sf"/>
</dbReference>
<keyword evidence="1" id="KW-0479">Metal-binding</keyword>
<dbReference type="InterPro" id="IPR037275">
    <property type="entry name" value="Znf_CTCHY_sf"/>
</dbReference>
<dbReference type="InterPro" id="IPR013083">
    <property type="entry name" value="Znf_RING/FYVE/PHD"/>
</dbReference>
<feature type="domain" description="RING-type" evidence="6">
    <location>
        <begin position="441"/>
        <end position="483"/>
    </location>
</feature>
<dbReference type="InterPro" id="IPR008913">
    <property type="entry name" value="Znf_CHY"/>
</dbReference>
<sequence length="732" mass="81491">MSGFISSLLIDPVFRQARRLSRRASSDHPPSSIDHPSVQHASAPNSISWPSSFGNNYDTTTTYSRARTGRRISSTSLDPTIDPTIDRTLLPSMSPTIGRRQGVIDGRGDNGHPDTGNVIAPRHYEDSYTDSAVQRSRRAGDIQSNRTSLETGNRISGESRTPTQRLGWDGKGKSALPEDDGMGHLRMKIHAIRDQDIPSSEKARLILNLMTEDYRSSKAGFNNIPRSPSSLPSVDRPWTPASHRSLQSFDQLSLTPASTVSNPSADNPYNLTAEDLDPTFVPSDQKYESKEAEQTVSGRDVDGEPEAACLGCRHYKRNVKLQCYTCKRWYTCRFCHDEAEDHALDRRKTENMLCMFCGCPQPASQSCMWCGEQAALYYCSICKLWDNDEEKSIYHCNDCGICRIGQGLGKDFFHCKTCSVCMPISIENTHRCIERSTQCDCPLCGDYMFTSPETVVFMRCGHSIHQKCFSEYSKTSYRCPICSKTITNMESQFRNLDRTIAAQPMPPEYKDTKALIYCNDCSIKSAVPYHWLGLKCDLCESYNTVQIQLLTGSESDDASHGHVDEHTRPSPSVQTANGSEQNSSVQLGMTPQENPSLLPTSSSASHNTEIPQLLRQSRGRRPISPVISNYFGLPTEREPTKSSSKPSIPENESCDDGDGLNFWGATSLVSKYTFIGSDTESTDGEAETVEDHQGSAGHTGEESQEEEEEEEEEDEEDEDDDDSDSIVLFGHR</sequence>
<dbReference type="AlphaFoldDB" id="A0A443HL22"/>
<feature type="compositionally biased region" description="Polar residues" evidence="5">
    <location>
        <begin position="242"/>
        <end position="270"/>
    </location>
</feature>
<reference evidence="9 10" key="1">
    <citation type="journal article" date="2018" name="Front. Microbiol.">
        <title>Genomic and genetic insights into a cosmopolitan fungus, Paecilomyces variotii (Eurotiales).</title>
        <authorList>
            <person name="Urquhart A.S."/>
            <person name="Mondo S.J."/>
            <person name="Makela M.R."/>
            <person name="Hane J.K."/>
            <person name="Wiebenga A."/>
            <person name="He G."/>
            <person name="Mihaltcheva S."/>
            <person name="Pangilinan J."/>
            <person name="Lipzen A."/>
            <person name="Barry K."/>
            <person name="de Vries R.P."/>
            <person name="Grigoriev I.V."/>
            <person name="Idnurm A."/>
        </authorList>
    </citation>
    <scope>NUCLEOTIDE SEQUENCE [LARGE SCALE GENOMIC DNA]</scope>
    <source>
        <strain evidence="9 10">CBS 101075</strain>
    </source>
</reference>
<dbReference type="GO" id="GO:0061630">
    <property type="term" value="F:ubiquitin protein ligase activity"/>
    <property type="evidence" value="ECO:0007669"/>
    <property type="project" value="TreeGrafter"/>
</dbReference>
<dbReference type="Pfam" id="PF13639">
    <property type="entry name" value="zf-RING_2"/>
    <property type="match status" value="1"/>
</dbReference>
<feature type="compositionally biased region" description="Polar residues" evidence="5">
    <location>
        <begin position="39"/>
        <end position="78"/>
    </location>
</feature>
<dbReference type="Proteomes" id="UP000283841">
    <property type="component" value="Unassembled WGS sequence"/>
</dbReference>
<dbReference type="SUPFAM" id="SSF57850">
    <property type="entry name" value="RING/U-box"/>
    <property type="match status" value="1"/>
</dbReference>
<dbReference type="RefSeq" id="XP_028482154.1">
    <property type="nucleotide sequence ID" value="XM_028625003.1"/>
</dbReference>
<dbReference type="PANTHER" id="PTHR21319">
    <property type="entry name" value="RING FINGER AND CHY ZINC FINGER DOMAIN-CONTAINING PROTEIN 1"/>
    <property type="match status" value="1"/>
</dbReference>
<feature type="compositionally biased region" description="Polar residues" evidence="5">
    <location>
        <begin position="569"/>
        <end position="610"/>
    </location>
</feature>
<evidence type="ECO:0000259" key="7">
    <source>
        <dbReference type="PROSITE" id="PS51266"/>
    </source>
</evidence>
<dbReference type="CDD" id="cd16464">
    <property type="entry name" value="RING-H2_Pirh2-like"/>
    <property type="match status" value="1"/>
</dbReference>
<dbReference type="InterPro" id="IPR017921">
    <property type="entry name" value="Znf_CTCHY"/>
</dbReference>
<comment type="caution">
    <text evidence="9">The sequence shown here is derived from an EMBL/GenBank/DDBJ whole genome shotgun (WGS) entry which is preliminary data.</text>
</comment>
<dbReference type="Gene3D" id="2.20.28.10">
    <property type="match status" value="1"/>
</dbReference>
<feature type="region of interest" description="Disordered" evidence="5">
    <location>
        <begin position="554"/>
        <end position="659"/>
    </location>
</feature>
<dbReference type="Pfam" id="PF14599">
    <property type="entry name" value="zinc_ribbon_6"/>
    <property type="match status" value="1"/>
</dbReference>
<dbReference type="InterPro" id="IPR001841">
    <property type="entry name" value="Znf_RING"/>
</dbReference>
<dbReference type="Pfam" id="PF05495">
    <property type="entry name" value="zf-CHY"/>
    <property type="match status" value="1"/>
</dbReference>
<dbReference type="GO" id="GO:0005634">
    <property type="term" value="C:nucleus"/>
    <property type="evidence" value="ECO:0007669"/>
    <property type="project" value="TreeGrafter"/>
</dbReference>
<feature type="domain" description="CTCHY-type" evidence="8">
    <location>
        <begin position="374"/>
        <end position="440"/>
    </location>
</feature>
<dbReference type="GeneID" id="39594280"/>
<protein>
    <submittedName>
        <fullName evidence="9">CHY zinc finger domain protein</fullName>
    </submittedName>
</protein>
<accession>A0A443HL22</accession>
<dbReference type="Gene3D" id="3.30.40.10">
    <property type="entry name" value="Zinc/RING finger domain, C3HC4 (zinc finger)"/>
    <property type="match status" value="1"/>
</dbReference>
<dbReference type="PANTHER" id="PTHR21319:SF0">
    <property type="entry name" value="AND RING FINGER DOMAIN PROTEIN, PUTATIVE (AFU_ORTHOLOGUE AFUA_1G08900)-RELATED"/>
    <property type="match status" value="1"/>
</dbReference>
<proteinExistence type="predicted"/>
<evidence type="ECO:0000259" key="8">
    <source>
        <dbReference type="PROSITE" id="PS51270"/>
    </source>
</evidence>
<feature type="compositionally biased region" description="Basic and acidic residues" evidence="5">
    <location>
        <begin position="557"/>
        <end position="568"/>
    </location>
</feature>
<dbReference type="PROSITE" id="PS50089">
    <property type="entry name" value="ZF_RING_2"/>
    <property type="match status" value="1"/>
</dbReference>
<dbReference type="SUPFAM" id="SSF161219">
    <property type="entry name" value="CHY zinc finger-like"/>
    <property type="match status" value="1"/>
</dbReference>
<feature type="domain" description="CHY-type" evidence="7">
    <location>
        <begin position="305"/>
        <end position="372"/>
    </location>
</feature>
<dbReference type="GO" id="GO:0006511">
    <property type="term" value="P:ubiquitin-dependent protein catabolic process"/>
    <property type="evidence" value="ECO:0007669"/>
    <property type="project" value="TreeGrafter"/>
</dbReference>
<evidence type="ECO:0000256" key="5">
    <source>
        <dbReference type="SAM" id="MobiDB-lite"/>
    </source>
</evidence>
<organism evidence="9 10">
    <name type="scientific">Byssochlamys spectabilis</name>
    <name type="common">Paecilomyces variotii</name>
    <dbReference type="NCBI Taxonomy" id="264951"/>
    <lineage>
        <taxon>Eukaryota</taxon>
        <taxon>Fungi</taxon>
        <taxon>Dikarya</taxon>
        <taxon>Ascomycota</taxon>
        <taxon>Pezizomycotina</taxon>
        <taxon>Eurotiomycetes</taxon>
        <taxon>Eurotiomycetidae</taxon>
        <taxon>Eurotiales</taxon>
        <taxon>Thermoascaceae</taxon>
        <taxon>Paecilomyces</taxon>
    </lineage>
</organism>
<dbReference type="OrthoDB" id="411372at2759"/>
<dbReference type="PROSITE" id="PS51266">
    <property type="entry name" value="ZF_CHY"/>
    <property type="match status" value="1"/>
</dbReference>
<dbReference type="GO" id="GO:0008270">
    <property type="term" value="F:zinc ion binding"/>
    <property type="evidence" value="ECO:0007669"/>
    <property type="project" value="UniProtKB-KW"/>
</dbReference>
<dbReference type="GO" id="GO:0016567">
    <property type="term" value="P:protein ubiquitination"/>
    <property type="evidence" value="ECO:0007669"/>
    <property type="project" value="TreeGrafter"/>
</dbReference>
<dbReference type="PROSITE" id="PS51270">
    <property type="entry name" value="ZF_CTCHY"/>
    <property type="match status" value="1"/>
</dbReference>
<dbReference type="SUPFAM" id="SSF161245">
    <property type="entry name" value="Zinc hairpin stack"/>
    <property type="match status" value="1"/>
</dbReference>
<feature type="region of interest" description="Disordered" evidence="5">
    <location>
        <begin position="676"/>
        <end position="732"/>
    </location>
</feature>
<feature type="compositionally biased region" description="Polar residues" evidence="5">
    <location>
        <begin position="142"/>
        <end position="164"/>
    </location>
</feature>
<dbReference type="InterPro" id="IPR039512">
    <property type="entry name" value="RCHY1_zinc-ribbon"/>
</dbReference>
<dbReference type="EMBL" id="RCNU01000013">
    <property type="protein sequence ID" value="RWQ92509.1"/>
    <property type="molecule type" value="Genomic_DNA"/>
</dbReference>
<evidence type="ECO:0000256" key="2">
    <source>
        <dbReference type="ARBA" id="ARBA00022771"/>
    </source>
</evidence>
<feature type="compositionally biased region" description="Acidic residues" evidence="5">
    <location>
        <begin position="702"/>
        <end position="724"/>
    </location>
</feature>
<keyword evidence="10" id="KW-1185">Reference proteome</keyword>
<keyword evidence="3" id="KW-0862">Zinc</keyword>
<evidence type="ECO:0000259" key="6">
    <source>
        <dbReference type="PROSITE" id="PS50089"/>
    </source>
</evidence>